<dbReference type="Pfam" id="PF04784">
    <property type="entry name" value="DUF547"/>
    <property type="match status" value="1"/>
</dbReference>
<dbReference type="AlphaFoldDB" id="A0AAQ3KJF2"/>
<proteinExistence type="predicted"/>
<feature type="signal peptide" evidence="3">
    <location>
        <begin position="1"/>
        <end position="18"/>
    </location>
</feature>
<evidence type="ECO:0008006" key="8">
    <source>
        <dbReference type="Google" id="ProtNLM"/>
    </source>
</evidence>
<gene>
    <name evidence="6" type="ORF">Cni_G18617</name>
</gene>
<dbReference type="PANTHER" id="PTHR46248">
    <property type="entry name" value="EXPRESSED PROTEIN"/>
    <property type="match status" value="1"/>
</dbReference>
<name>A0AAQ3KJF2_9LILI</name>
<feature type="coiled-coil region" evidence="1">
    <location>
        <begin position="35"/>
        <end position="109"/>
    </location>
</feature>
<dbReference type="PANTHER" id="PTHR46248:SF6">
    <property type="entry name" value="OS03G0859900 PROTEIN"/>
    <property type="match status" value="1"/>
</dbReference>
<dbReference type="InterPro" id="IPR006869">
    <property type="entry name" value="DUF547"/>
</dbReference>
<feature type="compositionally biased region" description="Basic and acidic residues" evidence="2">
    <location>
        <begin position="117"/>
        <end position="131"/>
    </location>
</feature>
<evidence type="ECO:0000256" key="2">
    <source>
        <dbReference type="SAM" id="MobiDB-lite"/>
    </source>
</evidence>
<dbReference type="Proteomes" id="UP001327560">
    <property type="component" value="Chromosome 6"/>
</dbReference>
<protein>
    <recommendedName>
        <fullName evidence="8">DUF547 domain-containing protein</fullName>
    </recommendedName>
</protein>
<reference evidence="6 7" key="1">
    <citation type="submission" date="2023-10" db="EMBL/GenBank/DDBJ databases">
        <title>Chromosome-scale genome assembly provides insights into flower coloration mechanisms of Canna indica.</title>
        <authorList>
            <person name="Li C."/>
        </authorList>
    </citation>
    <scope>NUCLEOTIDE SEQUENCE [LARGE SCALE GENOMIC DNA]</scope>
    <source>
        <tissue evidence="6">Flower</tissue>
    </source>
</reference>
<evidence type="ECO:0000259" key="5">
    <source>
        <dbReference type="Pfam" id="PF14389"/>
    </source>
</evidence>
<feature type="chain" id="PRO_5042968594" description="DUF547 domain-containing protein" evidence="3">
    <location>
        <begin position="19"/>
        <end position="596"/>
    </location>
</feature>
<feature type="region of interest" description="Disordered" evidence="2">
    <location>
        <begin position="186"/>
        <end position="230"/>
    </location>
</feature>
<feature type="compositionally biased region" description="Basic and acidic residues" evidence="2">
    <location>
        <begin position="195"/>
        <end position="208"/>
    </location>
</feature>
<evidence type="ECO:0000256" key="1">
    <source>
        <dbReference type="SAM" id="Coils"/>
    </source>
</evidence>
<evidence type="ECO:0000313" key="7">
    <source>
        <dbReference type="Proteomes" id="UP001327560"/>
    </source>
</evidence>
<feature type="region of interest" description="Disordered" evidence="2">
    <location>
        <begin position="110"/>
        <end position="135"/>
    </location>
</feature>
<dbReference type="EMBL" id="CP136895">
    <property type="protein sequence ID" value="WOL09864.1"/>
    <property type="molecule type" value="Genomic_DNA"/>
</dbReference>
<keyword evidence="7" id="KW-1185">Reference proteome</keyword>
<evidence type="ECO:0000256" key="3">
    <source>
        <dbReference type="SAM" id="SignalP"/>
    </source>
</evidence>
<accession>A0AAQ3KJF2</accession>
<feature type="domain" description="Ternary complex factor MIP1 leucine-zipper" evidence="5">
    <location>
        <begin position="32"/>
        <end position="110"/>
    </location>
</feature>
<organism evidence="6 7">
    <name type="scientific">Canna indica</name>
    <name type="common">Indian-shot</name>
    <dbReference type="NCBI Taxonomy" id="4628"/>
    <lineage>
        <taxon>Eukaryota</taxon>
        <taxon>Viridiplantae</taxon>
        <taxon>Streptophyta</taxon>
        <taxon>Embryophyta</taxon>
        <taxon>Tracheophyta</taxon>
        <taxon>Spermatophyta</taxon>
        <taxon>Magnoliopsida</taxon>
        <taxon>Liliopsida</taxon>
        <taxon>Zingiberales</taxon>
        <taxon>Cannaceae</taxon>
        <taxon>Canna</taxon>
    </lineage>
</organism>
<keyword evidence="3" id="KW-0732">Signal</keyword>
<keyword evidence="1" id="KW-0175">Coiled coil</keyword>
<dbReference type="Pfam" id="PF14389">
    <property type="entry name" value="Lzipper-MIP1"/>
    <property type="match status" value="1"/>
</dbReference>
<sequence length="596" mass="67252">MFLILLIVFICTCQIFKAFSTVVQGSKSSSFQLRRLELEEEVAELQKVLRDEEKVHEILERALLPQNALSSLHIPNFLPRKTKELLAELVMVEEEIARLEREINKVQKGLSTVKGPQKKENPKLDEQKHENGNVVNPPTDIPITLSHLPNHKVLQEKIALETKPLFFINQAIKGDFLVNGFKNKGSAGSLTRSNQHKESQRKVEIEHRAPRKGGTTEKAASPRFPTKHLTDKNANVESLLKLFKEPSTRNASDKNGVRYQPNKLSEKIVKCLICIFLRLIRTSRAVDLEKSGNLARASNLLLRSGSSQIDGNTVLNGRVSFQKEIKHHDPYGIFEIEGSVLRDIGPYKNLVKFTSSSLDLKYISSSLPLLKKLRILISNLHDVNLRFLTHQEKLAFWINVYNTCIMHGFLELGMPSNPEMVQGLKNKAMLDIGGNKLNALAIEHLILRRSSKSDEAEWKLQQDDKEMVPKTYGLEHSDANVMFALCSGCKSSPAVKIYTADGVIGELEKSKLEYLQASVVVTATKKIMIPNLLTSNMHYFATDMDCLVEWIISQLPTSWPLRKSMLECLKGQATGKISHIVDVISTDYEVQYLLPM</sequence>
<dbReference type="InterPro" id="IPR025757">
    <property type="entry name" value="MIP1_Leuzipper"/>
</dbReference>
<evidence type="ECO:0000313" key="6">
    <source>
        <dbReference type="EMBL" id="WOL09864.1"/>
    </source>
</evidence>
<feature type="domain" description="DUF547" evidence="4">
    <location>
        <begin position="386"/>
        <end position="515"/>
    </location>
</feature>
<evidence type="ECO:0000259" key="4">
    <source>
        <dbReference type="Pfam" id="PF04784"/>
    </source>
</evidence>